<accession>A0A556AS80</accession>
<dbReference type="Proteomes" id="UP000318405">
    <property type="component" value="Unassembled WGS sequence"/>
</dbReference>
<evidence type="ECO:0000313" key="1">
    <source>
        <dbReference type="EMBL" id="TSH95799.1"/>
    </source>
</evidence>
<dbReference type="SUPFAM" id="SSF89232">
    <property type="entry name" value="Hypothetical protein TM1070"/>
    <property type="match status" value="1"/>
</dbReference>
<organism evidence="1 2">
    <name type="scientific">Verticiella sediminum</name>
    <dbReference type="NCBI Taxonomy" id="1247510"/>
    <lineage>
        <taxon>Bacteria</taxon>
        <taxon>Pseudomonadati</taxon>
        <taxon>Pseudomonadota</taxon>
        <taxon>Betaproteobacteria</taxon>
        <taxon>Burkholderiales</taxon>
        <taxon>Alcaligenaceae</taxon>
        <taxon>Verticiella</taxon>
    </lineage>
</organism>
<keyword evidence="2" id="KW-1185">Reference proteome</keyword>
<dbReference type="OrthoDB" id="512504at2"/>
<comment type="caution">
    <text evidence="1">The sequence shown here is derived from an EMBL/GenBank/DDBJ whole genome shotgun (WGS) entry which is preliminary data.</text>
</comment>
<name>A0A556AS80_9BURK</name>
<reference evidence="1 2" key="1">
    <citation type="submission" date="2019-07" db="EMBL/GenBank/DDBJ databases">
        <title>Qingshengfaniella alkalisoli gen. nov., sp. nov., isolated from saline soil.</title>
        <authorList>
            <person name="Xu L."/>
            <person name="Huang X.-X."/>
            <person name="Sun J.-Q."/>
        </authorList>
    </citation>
    <scope>NUCLEOTIDE SEQUENCE [LARGE SCALE GENOMIC DNA]</scope>
    <source>
        <strain evidence="1 2">DSM 27279</strain>
    </source>
</reference>
<dbReference type="InterPro" id="IPR036698">
    <property type="entry name" value="TM1070-like_sf"/>
</dbReference>
<proteinExistence type="predicted"/>
<dbReference type="Pfam" id="PF07100">
    <property type="entry name" value="ASRT"/>
    <property type="match status" value="1"/>
</dbReference>
<evidence type="ECO:0000313" key="2">
    <source>
        <dbReference type="Proteomes" id="UP000318405"/>
    </source>
</evidence>
<gene>
    <name evidence="1" type="ORF">FOZ76_10430</name>
</gene>
<dbReference type="RefSeq" id="WP_143948144.1">
    <property type="nucleotide sequence ID" value="NZ_BAABMB010000002.1"/>
</dbReference>
<protein>
    <submittedName>
        <fullName evidence="1">Sensory rhodopsin transducer</fullName>
    </submittedName>
</protein>
<dbReference type="EMBL" id="VLTJ01000020">
    <property type="protein sequence ID" value="TSH95799.1"/>
    <property type="molecule type" value="Genomic_DNA"/>
</dbReference>
<dbReference type="AlphaFoldDB" id="A0A556AS80"/>
<dbReference type="Gene3D" id="2.60.290.11">
    <property type="entry name" value="TM1070-like"/>
    <property type="match status" value="1"/>
</dbReference>
<dbReference type="InterPro" id="IPR009794">
    <property type="entry name" value="ASRT"/>
</dbReference>
<sequence>MSIGKTVWAIAEGYIPGRSADESHEMVSHETACILNTNEVPANIRITLYFADRDPVGPYEVTVGARRTLHLRFNDLAQPEPVPRDTDYASVFVSDVPIVVQHTRLDSRDPNIALLSTIAYAAG</sequence>
<dbReference type="PIRSF" id="PIRSF008711">
    <property type="entry name" value="UCP008711"/>
    <property type="match status" value="1"/>
</dbReference>